<feature type="region of interest" description="Disordered" evidence="8">
    <location>
        <begin position="23"/>
        <end position="103"/>
    </location>
</feature>
<dbReference type="PROSITE" id="PS50879">
    <property type="entry name" value="RNASE_H_1"/>
    <property type="match status" value="1"/>
</dbReference>
<dbReference type="GO" id="GO:0043137">
    <property type="term" value="P:DNA replication, removal of RNA primer"/>
    <property type="evidence" value="ECO:0007669"/>
    <property type="project" value="TreeGrafter"/>
</dbReference>
<evidence type="ECO:0000256" key="1">
    <source>
        <dbReference type="ARBA" id="ARBA00000077"/>
    </source>
</evidence>
<evidence type="ECO:0000256" key="8">
    <source>
        <dbReference type="SAM" id="MobiDB-lite"/>
    </source>
</evidence>
<dbReference type="CDD" id="cd09280">
    <property type="entry name" value="RNase_HI_eukaryote_like"/>
    <property type="match status" value="1"/>
</dbReference>
<keyword evidence="5" id="KW-0479">Metal-binding</keyword>
<dbReference type="Proteomes" id="UP000541558">
    <property type="component" value="Unassembled WGS sequence"/>
</dbReference>
<gene>
    <name evidence="10" type="ORF">D9611_007875</name>
</gene>
<comment type="catalytic activity">
    <reaction evidence="1">
        <text>Endonucleolytic cleavage to 5'-phosphomonoester.</text>
        <dbReference type="EC" id="3.1.26.4"/>
    </reaction>
</comment>
<feature type="domain" description="RNase H type-1" evidence="9">
    <location>
        <begin position="506"/>
        <end position="646"/>
    </location>
</feature>
<keyword evidence="6" id="KW-0255">Endonuclease</keyword>
<protein>
    <recommendedName>
        <fullName evidence="3">ribonuclease H</fullName>
        <ecNumber evidence="3">3.1.26.4</ecNumber>
    </recommendedName>
</protein>
<feature type="compositionally biased region" description="Basic and acidic residues" evidence="8">
    <location>
        <begin position="635"/>
        <end position="648"/>
    </location>
</feature>
<evidence type="ECO:0000259" key="9">
    <source>
        <dbReference type="PROSITE" id="PS50879"/>
    </source>
</evidence>
<dbReference type="Gene3D" id="3.60.10.10">
    <property type="entry name" value="Endonuclease/exonuclease/phosphatase"/>
    <property type="match status" value="1"/>
</dbReference>
<dbReference type="InterPro" id="IPR005135">
    <property type="entry name" value="Endo/exonuclease/phosphatase"/>
</dbReference>
<keyword evidence="4" id="KW-0540">Nuclease</keyword>
<dbReference type="GO" id="GO:0003676">
    <property type="term" value="F:nucleic acid binding"/>
    <property type="evidence" value="ECO:0007669"/>
    <property type="project" value="InterPro"/>
</dbReference>
<evidence type="ECO:0000313" key="11">
    <source>
        <dbReference type="Proteomes" id="UP000541558"/>
    </source>
</evidence>
<dbReference type="EMBL" id="JAACJK010000004">
    <property type="protein sequence ID" value="KAF5340194.1"/>
    <property type="molecule type" value="Genomic_DNA"/>
</dbReference>
<comment type="caution">
    <text evidence="10">The sequence shown here is derived from an EMBL/GenBank/DDBJ whole genome shotgun (WGS) entry which is preliminary data.</text>
</comment>
<name>A0A8H5CFA6_9AGAR</name>
<dbReference type="OrthoDB" id="245563at2759"/>
<dbReference type="Pfam" id="PF03372">
    <property type="entry name" value="Exo_endo_phos"/>
    <property type="match status" value="1"/>
</dbReference>
<evidence type="ECO:0000313" key="10">
    <source>
        <dbReference type="EMBL" id="KAF5340194.1"/>
    </source>
</evidence>
<reference evidence="10 11" key="1">
    <citation type="journal article" date="2020" name="ISME J.">
        <title>Uncovering the hidden diversity of litter-decomposition mechanisms in mushroom-forming fungi.</title>
        <authorList>
            <person name="Floudas D."/>
            <person name="Bentzer J."/>
            <person name="Ahren D."/>
            <person name="Johansson T."/>
            <person name="Persson P."/>
            <person name="Tunlid A."/>
        </authorList>
    </citation>
    <scope>NUCLEOTIDE SEQUENCE [LARGE SCALE GENOMIC DNA]</scope>
    <source>
        <strain evidence="10 11">CBS 175.51</strain>
    </source>
</reference>
<dbReference type="GO" id="GO:0004523">
    <property type="term" value="F:RNA-DNA hybrid ribonuclease activity"/>
    <property type="evidence" value="ECO:0007669"/>
    <property type="project" value="UniProtKB-EC"/>
</dbReference>
<evidence type="ECO:0000256" key="7">
    <source>
        <dbReference type="ARBA" id="ARBA00022801"/>
    </source>
</evidence>
<accession>A0A8H5CFA6</accession>
<dbReference type="GO" id="GO:0046872">
    <property type="term" value="F:metal ion binding"/>
    <property type="evidence" value="ECO:0007669"/>
    <property type="project" value="UniProtKB-KW"/>
</dbReference>
<evidence type="ECO:0000256" key="6">
    <source>
        <dbReference type="ARBA" id="ARBA00022759"/>
    </source>
</evidence>
<feature type="region of interest" description="Disordered" evidence="8">
    <location>
        <begin position="628"/>
        <end position="648"/>
    </location>
</feature>
<keyword evidence="7" id="KW-0378">Hydrolase</keyword>
<dbReference type="Gene3D" id="3.30.420.10">
    <property type="entry name" value="Ribonuclease H-like superfamily/Ribonuclease H"/>
    <property type="match status" value="1"/>
</dbReference>
<evidence type="ECO:0000256" key="4">
    <source>
        <dbReference type="ARBA" id="ARBA00022722"/>
    </source>
</evidence>
<dbReference type="Pfam" id="PF00075">
    <property type="entry name" value="RNase_H"/>
    <property type="match status" value="1"/>
</dbReference>
<dbReference type="PANTHER" id="PTHR10642:SF26">
    <property type="entry name" value="RIBONUCLEASE H1"/>
    <property type="match status" value="1"/>
</dbReference>
<dbReference type="SUPFAM" id="SSF53098">
    <property type="entry name" value="Ribonuclease H-like"/>
    <property type="match status" value="1"/>
</dbReference>
<keyword evidence="11" id="KW-1185">Reference proteome</keyword>
<dbReference type="InterPro" id="IPR050092">
    <property type="entry name" value="RNase_H"/>
</dbReference>
<evidence type="ECO:0000256" key="3">
    <source>
        <dbReference type="ARBA" id="ARBA00012180"/>
    </source>
</evidence>
<dbReference type="PANTHER" id="PTHR10642">
    <property type="entry name" value="RIBONUCLEASE H1"/>
    <property type="match status" value="1"/>
</dbReference>
<sequence>MGSLLPLKDTTSAYGERLLKLELASRGPPGPVVPSKRALEPDEPLFSFTSLDGAPSRPPAFTPPRGPTRPLPSRVGPPVPPPFRPGPPPPVTPPNSHPSHRRSGVKVVLVRIGPVDTKSVGEKAALSGWIRAARWTSGSAVTKKLMVESIEDVWFSPELTHLMVKTKMLASAYDLAQVWNEHVRTSVPVCAAASAETSEQENWVDGNSAQRVSIRSWNIHGNFALRMACSDFLEEILKYDVHLFQETHMHSDWYGTVAPVEGYTRWSVERQYHESGRQDGGVVALVKDGIGLVKSEELSSVDILVLESPELVLVGVYILPEGSRWDTFTDVCPFERLKELMVVLSMSQKRVLLMGDFNARTGASGRRLSEDRVARPSVRGRELLQACEDNGFEICNGLPQFGVDSQCITSHHRGIGTAVVDYVIGNESAVAGRCDVEHVGRGGGEGLEEMEAEAIPVVNKGVPRHRKRQVRLSEETELDRLMLAAIESKAGPDQALCRLYGPVYLKSKEVHVYVDGSSVGNGTPDARAGSGVYFGPGSSKNMAVRVPDEQSNNRAEIYAILCALRAVNKHQSLVLYSDSVYAMGMLTVWAHRKAAIGWRVTNGDLLRDIVGLIEERPASVTFRKVKAHSGNAHNDGADELAKAGTREPAVRPYEPVDWRAAKSGTGVCRCDPCSSRGA</sequence>
<proteinExistence type="inferred from homology"/>
<dbReference type="SUPFAM" id="SSF56219">
    <property type="entry name" value="DNase I-like"/>
    <property type="match status" value="1"/>
</dbReference>
<dbReference type="InterPro" id="IPR036691">
    <property type="entry name" value="Endo/exonu/phosph_ase_sf"/>
</dbReference>
<dbReference type="InterPro" id="IPR012337">
    <property type="entry name" value="RNaseH-like_sf"/>
</dbReference>
<feature type="compositionally biased region" description="Pro residues" evidence="8">
    <location>
        <begin position="56"/>
        <end position="96"/>
    </location>
</feature>
<evidence type="ECO:0000256" key="2">
    <source>
        <dbReference type="ARBA" id="ARBA00005300"/>
    </source>
</evidence>
<evidence type="ECO:0000256" key="5">
    <source>
        <dbReference type="ARBA" id="ARBA00022723"/>
    </source>
</evidence>
<dbReference type="InterPro" id="IPR036397">
    <property type="entry name" value="RNaseH_sf"/>
</dbReference>
<dbReference type="AlphaFoldDB" id="A0A8H5CFA6"/>
<comment type="similarity">
    <text evidence="2">Belongs to the RNase H family.</text>
</comment>
<organism evidence="10 11">
    <name type="scientific">Ephemerocybe angulata</name>
    <dbReference type="NCBI Taxonomy" id="980116"/>
    <lineage>
        <taxon>Eukaryota</taxon>
        <taxon>Fungi</taxon>
        <taxon>Dikarya</taxon>
        <taxon>Basidiomycota</taxon>
        <taxon>Agaricomycotina</taxon>
        <taxon>Agaricomycetes</taxon>
        <taxon>Agaricomycetidae</taxon>
        <taxon>Agaricales</taxon>
        <taxon>Agaricineae</taxon>
        <taxon>Psathyrellaceae</taxon>
        <taxon>Ephemerocybe</taxon>
    </lineage>
</organism>
<dbReference type="InterPro" id="IPR002156">
    <property type="entry name" value="RNaseH_domain"/>
</dbReference>
<dbReference type="EC" id="3.1.26.4" evidence="3"/>